<comment type="subcellular location">
    <subcellularLocation>
        <location evidence="1">Cell membrane</location>
        <topology evidence="1">Single-pass type I membrane protein</topology>
    </subcellularLocation>
    <subcellularLocation>
        <location evidence="2">Secreted</location>
    </subcellularLocation>
</comment>
<evidence type="ECO:0000256" key="7">
    <source>
        <dbReference type="ARBA" id="ARBA00022670"/>
    </source>
</evidence>
<dbReference type="Gene3D" id="3.40.390.10">
    <property type="entry name" value="Collagenase (Catalytic Domain)"/>
    <property type="match status" value="2"/>
</dbReference>
<dbReference type="GO" id="GO:0008270">
    <property type="term" value="F:zinc ion binding"/>
    <property type="evidence" value="ECO:0007669"/>
    <property type="project" value="UniProtKB-UniRule"/>
</dbReference>
<dbReference type="EC" id="3.4.24.-" evidence="24"/>
<dbReference type="SUPFAM" id="SSF49899">
    <property type="entry name" value="Concanavalin A-like lectins/glucanases"/>
    <property type="match status" value="2"/>
</dbReference>
<evidence type="ECO:0000256" key="20">
    <source>
        <dbReference type="ARBA" id="ARBA00051946"/>
    </source>
</evidence>
<keyword evidence="3" id="KW-1003">Cell membrane</keyword>
<keyword evidence="4" id="KW-0964">Secreted</keyword>
<dbReference type="PROSITE" id="PS50144">
    <property type="entry name" value="MATH"/>
    <property type="match status" value="2"/>
</dbReference>
<evidence type="ECO:0000256" key="18">
    <source>
        <dbReference type="ARBA" id="ARBA00023180"/>
    </source>
</evidence>
<feature type="domain" description="MAM" evidence="27">
    <location>
        <begin position="291"/>
        <end position="456"/>
    </location>
</feature>
<dbReference type="InterPro" id="IPR000998">
    <property type="entry name" value="MAM_dom"/>
</dbReference>
<comment type="subunit">
    <text evidence="21">Homotetramer consisting of disulfide-linked beta subunits, or heterotetramer of two alpha and two beta subunits formed by non-covalent association of two disulfide-linked heterodimers. Interacts with MBL2 through its carbohydrate moiety. This interaction may inhibit its catalytic activity. Interacts with TSPAN8.</text>
</comment>
<keyword evidence="9 23" id="KW-0479">Metal-binding</keyword>
<evidence type="ECO:0000256" key="13">
    <source>
        <dbReference type="ARBA" id="ARBA00022989"/>
    </source>
</evidence>
<feature type="domain" description="Peptidase M12A" evidence="29">
    <location>
        <begin position="633"/>
        <end position="827"/>
    </location>
</feature>
<proteinExistence type="predicted"/>
<evidence type="ECO:0000313" key="31">
    <source>
        <dbReference type="Proteomes" id="UP000324091"/>
    </source>
</evidence>
<dbReference type="CDD" id="cd06263">
    <property type="entry name" value="MAM"/>
    <property type="match status" value="2"/>
</dbReference>
<dbReference type="SUPFAM" id="SSF55486">
    <property type="entry name" value="Metalloproteases ('zincins'), catalytic domain"/>
    <property type="match status" value="2"/>
</dbReference>
<dbReference type="FunFam" id="2.10.25.10:FF:000363">
    <property type="entry name" value="Meprin A subunit"/>
    <property type="match status" value="1"/>
</dbReference>
<keyword evidence="5 22" id="KW-0245">EGF-like domain</keyword>
<dbReference type="SMART" id="SM00061">
    <property type="entry name" value="MATH"/>
    <property type="match status" value="2"/>
</dbReference>
<dbReference type="GO" id="GO:0006954">
    <property type="term" value="P:inflammatory response"/>
    <property type="evidence" value="ECO:0007669"/>
    <property type="project" value="UniProtKB-KW"/>
</dbReference>
<dbReference type="SMART" id="SM00137">
    <property type="entry name" value="MAM"/>
    <property type="match status" value="2"/>
</dbReference>
<comment type="caution">
    <text evidence="30">The sequence shown here is derived from an EMBL/GenBank/DDBJ whole genome shotgun (WGS) entry which is preliminary data.</text>
</comment>
<dbReference type="SUPFAM" id="SSF49599">
    <property type="entry name" value="TRAF domain-like"/>
    <property type="match status" value="2"/>
</dbReference>
<dbReference type="CDD" id="cd00054">
    <property type="entry name" value="EGF_CA"/>
    <property type="match status" value="1"/>
</dbReference>
<feature type="binding site" evidence="23">
    <location>
        <position position="722"/>
    </location>
    <ligand>
        <name>Zn(2+)</name>
        <dbReference type="ChEBI" id="CHEBI:29105"/>
        <note>catalytic</note>
    </ligand>
</feature>
<dbReference type="SMART" id="SM00235">
    <property type="entry name" value="ZnMc"/>
    <property type="match status" value="2"/>
</dbReference>
<evidence type="ECO:0000256" key="25">
    <source>
        <dbReference type="SAM" id="Phobius"/>
    </source>
</evidence>
<evidence type="ECO:0000259" key="26">
    <source>
        <dbReference type="PROSITE" id="PS50026"/>
    </source>
</evidence>
<dbReference type="PANTHER" id="PTHR10127:SF824">
    <property type="entry name" value="MEPRIN A SUBUNIT ALPHA"/>
    <property type="match status" value="1"/>
</dbReference>
<dbReference type="PRINTS" id="PR00020">
    <property type="entry name" value="MAMDOMAIN"/>
</dbReference>
<dbReference type="PRINTS" id="PR00480">
    <property type="entry name" value="ASTACIN"/>
</dbReference>
<organism evidence="30 31">
    <name type="scientific">Takifugu flavidus</name>
    <name type="common">sansaifugu</name>
    <dbReference type="NCBI Taxonomy" id="433684"/>
    <lineage>
        <taxon>Eukaryota</taxon>
        <taxon>Metazoa</taxon>
        <taxon>Chordata</taxon>
        <taxon>Craniata</taxon>
        <taxon>Vertebrata</taxon>
        <taxon>Euteleostomi</taxon>
        <taxon>Actinopterygii</taxon>
        <taxon>Neopterygii</taxon>
        <taxon>Teleostei</taxon>
        <taxon>Neoteleostei</taxon>
        <taxon>Acanthomorphata</taxon>
        <taxon>Eupercaria</taxon>
        <taxon>Tetraodontiformes</taxon>
        <taxon>Tetradontoidea</taxon>
        <taxon>Tetraodontidae</taxon>
        <taxon>Takifugu</taxon>
    </lineage>
</organism>
<comment type="cofactor">
    <cofactor evidence="23 24">
        <name>Zn(2+)</name>
        <dbReference type="ChEBI" id="CHEBI:29105"/>
    </cofactor>
    <text evidence="23 24">Binds 1 zinc ion per subunit.</text>
</comment>
<feature type="binding site" evidence="23">
    <location>
        <position position="726"/>
    </location>
    <ligand>
        <name>Zn(2+)</name>
        <dbReference type="ChEBI" id="CHEBI:29105"/>
        <note>catalytic</note>
    </ligand>
</feature>
<name>A0A5C6NM16_9TELE</name>
<evidence type="ECO:0000256" key="19">
    <source>
        <dbReference type="ARBA" id="ARBA00023198"/>
    </source>
</evidence>
<protein>
    <recommendedName>
        <fullName evidence="24">Metalloendopeptidase</fullName>
        <ecNumber evidence="24">3.4.24.-</ecNumber>
    </recommendedName>
</protein>
<feature type="domain" description="Peptidase M12A" evidence="29">
    <location>
        <begin position="73"/>
        <end position="284"/>
    </location>
</feature>
<dbReference type="FunFam" id="2.60.210.10:FF:000009">
    <property type="entry name" value="Meprin A subunit"/>
    <property type="match status" value="2"/>
</dbReference>
<evidence type="ECO:0000256" key="23">
    <source>
        <dbReference type="PROSITE-ProRule" id="PRU01211"/>
    </source>
</evidence>
<evidence type="ECO:0000256" key="1">
    <source>
        <dbReference type="ARBA" id="ARBA00004251"/>
    </source>
</evidence>
<evidence type="ECO:0000256" key="5">
    <source>
        <dbReference type="ARBA" id="ARBA00022536"/>
    </source>
</evidence>
<dbReference type="PANTHER" id="PTHR10127">
    <property type="entry name" value="DISCOIDIN, CUB, EGF, LAMININ , AND ZINC METALLOPROTEASE DOMAIN CONTAINING"/>
    <property type="match status" value="1"/>
</dbReference>
<dbReference type="Pfam" id="PF00629">
    <property type="entry name" value="MAM"/>
    <property type="match status" value="2"/>
</dbReference>
<dbReference type="SUPFAM" id="SSF57196">
    <property type="entry name" value="EGF/Laminin"/>
    <property type="match status" value="1"/>
</dbReference>
<dbReference type="AlphaFoldDB" id="A0A5C6NM16"/>
<evidence type="ECO:0000256" key="15">
    <source>
        <dbReference type="ARBA" id="ARBA00023136"/>
    </source>
</evidence>
<evidence type="ECO:0000256" key="3">
    <source>
        <dbReference type="ARBA" id="ARBA00022475"/>
    </source>
</evidence>
<evidence type="ECO:0000256" key="12">
    <source>
        <dbReference type="ARBA" id="ARBA00022833"/>
    </source>
</evidence>
<dbReference type="Gene3D" id="2.60.210.10">
    <property type="entry name" value="Apoptosis, Tumor Necrosis Factor Receptor Associated Protein 2, Chain A"/>
    <property type="match status" value="2"/>
</dbReference>
<evidence type="ECO:0000256" key="2">
    <source>
        <dbReference type="ARBA" id="ARBA00004613"/>
    </source>
</evidence>
<dbReference type="GO" id="GO:0004222">
    <property type="term" value="F:metalloendopeptidase activity"/>
    <property type="evidence" value="ECO:0007669"/>
    <property type="project" value="UniProtKB-UniRule"/>
</dbReference>
<dbReference type="InterPro" id="IPR006026">
    <property type="entry name" value="Peptidase_Metallo"/>
</dbReference>
<feature type="domain" description="MATH" evidence="28">
    <location>
        <begin position="996"/>
        <end position="1153"/>
    </location>
</feature>
<reference evidence="30 31" key="1">
    <citation type="submission" date="2019-04" db="EMBL/GenBank/DDBJ databases">
        <title>Chromosome genome assembly for Takifugu flavidus.</title>
        <authorList>
            <person name="Xiao S."/>
        </authorList>
    </citation>
    <scope>NUCLEOTIDE SEQUENCE [LARGE SCALE GENOMIC DNA]</scope>
    <source>
        <strain evidence="30">HTHZ2018</strain>
        <tissue evidence="30">Muscle</tissue>
    </source>
</reference>
<dbReference type="PROSITE" id="PS50026">
    <property type="entry name" value="EGF_3"/>
    <property type="match status" value="1"/>
</dbReference>
<evidence type="ECO:0000256" key="9">
    <source>
        <dbReference type="ARBA" id="ARBA00022723"/>
    </source>
</evidence>
<dbReference type="FunFam" id="2.60.120.200:FF:000037">
    <property type="entry name" value="Meprin A subunit"/>
    <property type="match status" value="2"/>
</dbReference>
<accession>A0A5C6NM16</accession>
<dbReference type="Proteomes" id="UP000324091">
    <property type="component" value="Chromosome 19"/>
</dbReference>
<keyword evidence="31" id="KW-1185">Reference proteome</keyword>
<evidence type="ECO:0000259" key="29">
    <source>
        <dbReference type="PROSITE" id="PS51864"/>
    </source>
</evidence>
<dbReference type="PROSITE" id="PS51864">
    <property type="entry name" value="ASTACIN"/>
    <property type="match status" value="2"/>
</dbReference>
<evidence type="ECO:0000256" key="24">
    <source>
        <dbReference type="RuleBase" id="RU361183"/>
    </source>
</evidence>
<keyword evidence="6" id="KW-0597">Phosphoprotein</keyword>
<dbReference type="PROSITE" id="PS50060">
    <property type="entry name" value="MAM_2"/>
    <property type="match status" value="2"/>
</dbReference>
<evidence type="ECO:0000313" key="30">
    <source>
        <dbReference type="EMBL" id="TWW68293.1"/>
    </source>
</evidence>
<keyword evidence="15 25" id="KW-0472">Membrane</keyword>
<keyword evidence="7 23" id="KW-0645">Protease</keyword>
<evidence type="ECO:0000256" key="8">
    <source>
        <dbReference type="ARBA" id="ARBA00022692"/>
    </source>
</evidence>
<sequence length="1271" mass="143912">MSPNLQAAASWRSAATNSVTVSSGLGRNLCRSAITLAGRSASSVPPQRQPTIKRHFLKLNMMVRKVLLLLGLVALATSHAIPPLPKAYEVYENGEDENPFSNLGSNAMLFEDLNAKGCVHQAFEMYRLKSCIDFKPYEGEKTFIKFEKRDGCFSSVGDQQTGQILSLGPGCDHKAVIEHELLHAVGFYHEQSRTDRDDYVDIWLDQVLPGLGHNFNKYNDDFITDQNTPYDYESIMHYRPFSFNKNDSIPTITTKIPEFYNIIGQYLDFSEMDILRLNRMYNCSGPLTLLDQCTFETASICGMIQTSIDDADWVHRKSSVGSEDHTLLGRCKDAGFFMHFSTMSGKPSESALLESRTLYPKRKLQCLQFFYKMTGSRKDKLVIWVKMDDGTGTVRRMKKIHTFSADSDHTWKIAHVPMEVGVKFRYAFQAVRGDPSASTGGIYIDDVSLTETRCPNAVWRIQNFSKIMEMATNETVLYSPRFYSPEGYGYGVRVLPLSTYTDYTGNYTGLYFHLASGENDAVLQWPAINRQATLVVMDQDPDIKLRMSTARSLTTDMRKLDGKLLWDNPSKVGTYDPSCQCYRGMSWGWRNFVKHFDLRRRNYLKNDDLIIFINFEGLEYLFEGDIVGKPSRNAILDETRRWKFPIAYILNDSLELNAKGVILQAFEEYRLRSCVDFKPYEGESSYISFTKQSGCWSYVGDDGKGQDVSIGAGCDTKAVVEHELLHALGFYHEQSRSDRDDYVKIWWDQIEEGKEHNFNKYEDDFITDLNTPYDYESIMHYRPLSFNKNESIPTITTTIPYFNEIIGQRLDFSAVDIVRLNRMYDCANTHTLLDQCSFELINICGMIQNDGDNSDWVQTLSTPTDTDQTLAGRCRDSGYYMKFDTSSGPAGNSALLESRILYPTREEQCLQFFYKMTGVPGDRLVIWVRTDDGTGNITSVKKIHTITGDGDAAWKIAHVTLKVTDKFRYFFQGIRGSDSSSGAILIDDITLTETVCPIAVWQISNFTGHLATAAAGSSIKSQCFVNPEGYSFGISVYPNGRDLDYPDYVSMTMHLCSGENDAILEWPVKNRQVTIIAMDQDPDTKLRMSSARSFTTDTDARWNKPTDSSGAVWDIGCQCFRSKDYGWSTFISHKQLNRRSFLKNNDLIITADFNDLTHLIKTGVPIKPAEPGNDIDRRTVQLMDRRQEAPKHREARAANPCHPNPCVNGGVCVERDGEASCRCVSSQTSYFTGKKCENLNTGRSVQEALIAGVVGIIFLTLVIFIIIKRAQ</sequence>
<feature type="binding site" evidence="23">
    <location>
        <position position="732"/>
    </location>
    <ligand>
        <name>Zn(2+)</name>
        <dbReference type="ChEBI" id="CHEBI:29105"/>
        <note>catalytic</note>
    </ligand>
</feature>
<feature type="binding site" evidence="23">
    <location>
        <position position="179"/>
    </location>
    <ligand>
        <name>Zn(2+)</name>
        <dbReference type="ChEBI" id="CHEBI:29105"/>
        <note>catalytic</note>
    </ligand>
</feature>
<evidence type="ECO:0000256" key="4">
    <source>
        <dbReference type="ARBA" id="ARBA00022525"/>
    </source>
</evidence>
<dbReference type="FunFam" id="3.40.390.10:FF:000015">
    <property type="entry name" value="Meprin A subunit"/>
    <property type="match status" value="2"/>
</dbReference>
<evidence type="ECO:0000256" key="22">
    <source>
        <dbReference type="PROSITE-ProRule" id="PRU00076"/>
    </source>
</evidence>
<keyword evidence="8 25" id="KW-0812">Transmembrane</keyword>
<evidence type="ECO:0000256" key="21">
    <source>
        <dbReference type="ARBA" id="ARBA00061743"/>
    </source>
</evidence>
<keyword evidence="19" id="KW-0395">Inflammatory response</keyword>
<evidence type="ECO:0000256" key="14">
    <source>
        <dbReference type="ARBA" id="ARBA00023049"/>
    </source>
</evidence>
<evidence type="ECO:0000259" key="28">
    <source>
        <dbReference type="PROSITE" id="PS50144"/>
    </source>
</evidence>
<keyword evidence="13 25" id="KW-1133">Transmembrane helix</keyword>
<keyword evidence="14 23" id="KW-0482">Metalloprotease</keyword>
<keyword evidence="16" id="KW-0865">Zymogen</keyword>
<feature type="binding site" evidence="23">
    <location>
        <position position="189"/>
    </location>
    <ligand>
        <name>Zn(2+)</name>
        <dbReference type="ChEBI" id="CHEBI:29105"/>
        <note>catalytic</note>
    </ligand>
</feature>
<dbReference type="InterPro" id="IPR000742">
    <property type="entry name" value="EGF"/>
</dbReference>
<dbReference type="InterPro" id="IPR002083">
    <property type="entry name" value="MATH/TRAF_dom"/>
</dbReference>
<evidence type="ECO:0000256" key="11">
    <source>
        <dbReference type="ARBA" id="ARBA00022801"/>
    </source>
</evidence>
<dbReference type="EMBL" id="RHFK02000011">
    <property type="protein sequence ID" value="TWW68293.1"/>
    <property type="molecule type" value="Genomic_DNA"/>
</dbReference>
<dbReference type="InterPro" id="IPR013320">
    <property type="entry name" value="ConA-like_dom_sf"/>
</dbReference>
<dbReference type="GO" id="GO:0005886">
    <property type="term" value="C:plasma membrane"/>
    <property type="evidence" value="ECO:0007669"/>
    <property type="project" value="UniProtKB-SubCell"/>
</dbReference>
<dbReference type="GO" id="GO:0006508">
    <property type="term" value="P:proteolysis"/>
    <property type="evidence" value="ECO:0007669"/>
    <property type="project" value="UniProtKB-KW"/>
</dbReference>
<dbReference type="InterPro" id="IPR001506">
    <property type="entry name" value="Peptidase_M12A"/>
</dbReference>
<dbReference type="InterPro" id="IPR024079">
    <property type="entry name" value="MetalloPept_cat_dom_sf"/>
</dbReference>
<feature type="binding site" evidence="23">
    <location>
        <position position="183"/>
    </location>
    <ligand>
        <name>Zn(2+)</name>
        <dbReference type="ChEBI" id="CHEBI:29105"/>
        <note>catalytic</note>
    </ligand>
</feature>
<feature type="domain" description="MATH" evidence="28">
    <location>
        <begin position="454"/>
        <end position="615"/>
    </location>
</feature>
<evidence type="ECO:0000256" key="6">
    <source>
        <dbReference type="ARBA" id="ARBA00022553"/>
    </source>
</evidence>
<feature type="domain" description="EGF-like" evidence="26">
    <location>
        <begin position="1197"/>
        <end position="1237"/>
    </location>
</feature>
<feature type="transmembrane region" description="Helical" evidence="25">
    <location>
        <begin position="1248"/>
        <end position="1267"/>
    </location>
</feature>
<dbReference type="Gene3D" id="2.10.25.10">
    <property type="entry name" value="Laminin"/>
    <property type="match status" value="1"/>
</dbReference>
<dbReference type="Pfam" id="PF01400">
    <property type="entry name" value="Astacin"/>
    <property type="match status" value="2"/>
</dbReference>
<keyword evidence="12 23" id="KW-0862">Zinc</keyword>
<evidence type="ECO:0000256" key="10">
    <source>
        <dbReference type="ARBA" id="ARBA00022729"/>
    </source>
</evidence>
<comment type="catalytic activity">
    <reaction evidence="20">
        <text>Hydrolysis of proteins, including azocasein, and peptides. Hydrolysis of 5-His-|-Leu-6, 6-Leu-|-Cys-7, 14-Ala-|-Leu-15 and 19-Cys-|-Gly-20 bonds in insulin B chain.</text>
        <dbReference type="EC" id="3.4.24.63"/>
    </reaction>
</comment>
<dbReference type="Pfam" id="PF22486">
    <property type="entry name" value="MATH_2"/>
    <property type="match status" value="2"/>
</dbReference>
<keyword evidence="11 23" id="KW-0378">Hydrolase</keyword>
<dbReference type="GO" id="GO:0005576">
    <property type="term" value="C:extracellular region"/>
    <property type="evidence" value="ECO:0007669"/>
    <property type="project" value="UniProtKB-SubCell"/>
</dbReference>
<keyword evidence="17" id="KW-1015">Disulfide bond</keyword>
<comment type="caution">
    <text evidence="22">Lacks conserved residue(s) required for the propagation of feature annotation.</text>
</comment>
<dbReference type="InterPro" id="IPR008974">
    <property type="entry name" value="TRAF-like"/>
</dbReference>
<feature type="active site" evidence="23">
    <location>
        <position position="723"/>
    </location>
</feature>
<evidence type="ECO:0000256" key="17">
    <source>
        <dbReference type="ARBA" id="ARBA00023157"/>
    </source>
</evidence>
<feature type="active site" evidence="23">
    <location>
        <position position="180"/>
    </location>
</feature>
<dbReference type="Gene3D" id="2.60.120.200">
    <property type="match status" value="2"/>
</dbReference>
<gene>
    <name evidence="30" type="ORF">D4764_19G0000910</name>
</gene>
<evidence type="ECO:0000259" key="27">
    <source>
        <dbReference type="PROSITE" id="PS50060"/>
    </source>
</evidence>
<keyword evidence="18" id="KW-0325">Glycoprotein</keyword>
<keyword evidence="10" id="KW-0732">Signal</keyword>
<feature type="domain" description="MAM" evidence="27">
    <location>
        <begin position="834"/>
        <end position="998"/>
    </location>
</feature>
<evidence type="ECO:0000256" key="16">
    <source>
        <dbReference type="ARBA" id="ARBA00023145"/>
    </source>
</evidence>
<dbReference type="PROSITE" id="PS00740">
    <property type="entry name" value="MAM_1"/>
    <property type="match status" value="2"/>
</dbReference>